<organism evidence="2 3">
    <name type="scientific">Litoreibacter roseus</name>
    <dbReference type="NCBI Taxonomy" id="2601869"/>
    <lineage>
        <taxon>Bacteria</taxon>
        <taxon>Pseudomonadati</taxon>
        <taxon>Pseudomonadota</taxon>
        <taxon>Alphaproteobacteria</taxon>
        <taxon>Rhodobacterales</taxon>
        <taxon>Roseobacteraceae</taxon>
        <taxon>Litoreibacter</taxon>
    </lineage>
</organism>
<keyword evidence="3" id="KW-1185">Reference proteome</keyword>
<dbReference type="Proteomes" id="UP000436822">
    <property type="component" value="Unassembled WGS sequence"/>
</dbReference>
<keyword evidence="1" id="KW-0812">Transmembrane</keyword>
<dbReference type="RefSeq" id="WP_159804483.1">
    <property type="nucleotide sequence ID" value="NZ_BLJE01000001.1"/>
</dbReference>
<dbReference type="Pfam" id="PF10658">
    <property type="entry name" value="DUF2484"/>
    <property type="match status" value="1"/>
</dbReference>
<feature type="transmembrane region" description="Helical" evidence="1">
    <location>
        <begin position="43"/>
        <end position="64"/>
    </location>
</feature>
<name>A0A6N6JBM0_9RHOB</name>
<evidence type="ECO:0000313" key="3">
    <source>
        <dbReference type="Proteomes" id="UP000436822"/>
    </source>
</evidence>
<dbReference type="EMBL" id="BLJE01000001">
    <property type="protein sequence ID" value="GFE63556.1"/>
    <property type="molecule type" value="Genomic_DNA"/>
</dbReference>
<dbReference type="AlphaFoldDB" id="A0A6N6JBM0"/>
<keyword evidence="1" id="KW-1133">Transmembrane helix</keyword>
<evidence type="ECO:0000313" key="2">
    <source>
        <dbReference type="EMBL" id="GFE63556.1"/>
    </source>
</evidence>
<gene>
    <name evidence="2" type="ORF">KIN_06300</name>
</gene>
<reference evidence="2 3" key="1">
    <citation type="submission" date="2019-12" db="EMBL/GenBank/DDBJ databases">
        <title>Litoreibacter badius sp. nov., a novel bacteriochlorophyll a-containing bacterium in the genus Litoreibacter.</title>
        <authorList>
            <person name="Kanamuro M."/>
            <person name="Takabe Y."/>
            <person name="Mori K."/>
            <person name="Takaichi S."/>
            <person name="Hanada S."/>
        </authorList>
    </citation>
    <scope>NUCLEOTIDE SEQUENCE [LARGE SCALE GENOMIC DNA]</scope>
    <source>
        <strain evidence="2 3">K6</strain>
    </source>
</reference>
<proteinExistence type="predicted"/>
<evidence type="ECO:0000256" key="1">
    <source>
        <dbReference type="SAM" id="Phobius"/>
    </source>
</evidence>
<dbReference type="OrthoDB" id="7869914at2"/>
<evidence type="ECO:0008006" key="4">
    <source>
        <dbReference type="Google" id="ProtNLM"/>
    </source>
</evidence>
<keyword evidence="1" id="KW-0472">Membrane</keyword>
<comment type="caution">
    <text evidence="2">The sequence shown here is derived from an EMBL/GenBank/DDBJ whole genome shotgun (WGS) entry which is preliminary data.</text>
</comment>
<dbReference type="InterPro" id="IPR018919">
    <property type="entry name" value="DUF2484"/>
</dbReference>
<sequence>MSISLALAAVWVLAATITAMLPMRLQYPPGLTLLVMAPGLICFMGYQHGVWVALIGLLAFVSMFRNPLMYFYRRARGERPEVPK</sequence>
<protein>
    <recommendedName>
        <fullName evidence="4">DUF2484 family protein</fullName>
    </recommendedName>
</protein>
<accession>A0A6N6JBM0</accession>